<dbReference type="EMBL" id="AMZN01000031">
    <property type="protein sequence ID" value="ELR71933.1"/>
    <property type="molecule type" value="Genomic_DNA"/>
</dbReference>
<dbReference type="NCBIfam" id="TIGR00229">
    <property type="entry name" value="sensory_box"/>
    <property type="match status" value="1"/>
</dbReference>
<dbReference type="PRINTS" id="PR00344">
    <property type="entry name" value="BCTRLSENSOR"/>
</dbReference>
<dbReference type="STRING" id="1237149.C900_02172"/>
<evidence type="ECO:0000256" key="4">
    <source>
        <dbReference type="ARBA" id="ARBA00022679"/>
    </source>
</evidence>
<dbReference type="InterPro" id="IPR000014">
    <property type="entry name" value="PAS"/>
</dbReference>
<evidence type="ECO:0000256" key="1">
    <source>
        <dbReference type="ARBA" id="ARBA00000085"/>
    </source>
</evidence>
<keyword evidence="7" id="KW-0472">Membrane</keyword>
<keyword evidence="4" id="KW-0808">Transferase</keyword>
<feature type="domain" description="Histidine kinase" evidence="8">
    <location>
        <begin position="407"/>
        <end position="623"/>
    </location>
</feature>
<dbReference type="InterPro" id="IPR003594">
    <property type="entry name" value="HATPase_dom"/>
</dbReference>
<keyword evidence="6" id="KW-0902">Two-component regulatory system</keyword>
<dbReference type="SUPFAM" id="SSF47384">
    <property type="entry name" value="Homodimeric domain of signal transducing histidine kinase"/>
    <property type="match status" value="1"/>
</dbReference>
<sequence length="635" mass="72461">MKPSFEHSRRLLMGTLMMTLIFIIEVYVGSLSGTAGYILIVFCLLWYARTRLSLIIVGAISTVFLISALLLHFAAIEEVAVVINRILSVVAIWMAITFTFRFNRLYEQQRTKSGQLHALFDNANEGILFADNSGKIILTNPFLERMFGYQRGELAGHDIQALTPEKYQRQNARYLQKYIRKPLNRPVTQEFWAIHADGHEFPAEISLSHFYDKGELFIIAFILDITEKKKHQQMIEANFSRIRNYNIELEDKVKQRTLELEHTNQALQKSQHLYKSMAHYFPDGIMGVLDKEVRYLLVDGQDLKTTRSGDGVAIDNELLGHIRSAIMNYAAGAVGRVFKGENLSFDTAVNDKIYNITVVPIPGNNQVNEVFFVAKNITSQKQLEQDLIKNLEREKELSLLKSRFVTMASHEFRTPLTTILSSAFLMEHYTGKQLDTEKTKHLGRIKRAVQGLTDLLNDFLSLGKLEEGKVHAVYSEINLQQFFEDLLQEIDLLKKDGQNFRFEFLGEIKELMTDRYLLRNIVVNLLSNAIKYSPASSDIEVIAAVTGKQITIQVTDHGIGIPEDEHRHIFTRFFRAQNVNEIQGTGLGLNIVKKHVKLLNGNIDFISRLNEGTTFTVNLPLVTNETNLTKTKVLT</sequence>
<dbReference type="Proteomes" id="UP000011135">
    <property type="component" value="Unassembled WGS sequence"/>
</dbReference>
<feature type="domain" description="PAS" evidence="9">
    <location>
        <begin position="112"/>
        <end position="182"/>
    </location>
</feature>
<protein>
    <recommendedName>
        <fullName evidence="2">histidine kinase</fullName>
        <ecNumber evidence="2">2.7.13.3</ecNumber>
    </recommendedName>
</protein>
<dbReference type="SMART" id="SM00387">
    <property type="entry name" value="HATPase_c"/>
    <property type="match status" value="1"/>
</dbReference>
<evidence type="ECO:0000256" key="2">
    <source>
        <dbReference type="ARBA" id="ARBA00012438"/>
    </source>
</evidence>
<dbReference type="Pfam" id="PF02518">
    <property type="entry name" value="HATPase_c"/>
    <property type="match status" value="1"/>
</dbReference>
<dbReference type="InterPro" id="IPR004358">
    <property type="entry name" value="Sig_transdc_His_kin-like_C"/>
</dbReference>
<keyword evidence="12" id="KW-1185">Reference proteome</keyword>
<keyword evidence="3" id="KW-0597">Phosphoprotein</keyword>
<keyword evidence="7" id="KW-1133">Transmembrane helix</keyword>
<dbReference type="PROSITE" id="PS50113">
    <property type="entry name" value="PAC"/>
    <property type="match status" value="1"/>
</dbReference>
<dbReference type="SMART" id="SM00388">
    <property type="entry name" value="HisKA"/>
    <property type="match status" value="1"/>
</dbReference>
<dbReference type="Pfam" id="PF13426">
    <property type="entry name" value="PAS_9"/>
    <property type="match status" value="1"/>
</dbReference>
<dbReference type="OrthoDB" id="9808408at2"/>
<dbReference type="FunFam" id="3.30.565.10:FF:000006">
    <property type="entry name" value="Sensor histidine kinase WalK"/>
    <property type="match status" value="1"/>
</dbReference>
<dbReference type="GO" id="GO:0000155">
    <property type="term" value="F:phosphorelay sensor kinase activity"/>
    <property type="evidence" value="ECO:0007669"/>
    <property type="project" value="InterPro"/>
</dbReference>
<dbReference type="CDD" id="cd00082">
    <property type="entry name" value="HisKA"/>
    <property type="match status" value="1"/>
</dbReference>
<accession>L8JUL5</accession>
<dbReference type="InterPro" id="IPR005467">
    <property type="entry name" value="His_kinase_dom"/>
</dbReference>
<dbReference type="EC" id="2.7.13.3" evidence="2"/>
<evidence type="ECO:0000256" key="5">
    <source>
        <dbReference type="ARBA" id="ARBA00022777"/>
    </source>
</evidence>
<reference evidence="11 12" key="1">
    <citation type="submission" date="2012-12" db="EMBL/GenBank/DDBJ databases">
        <title>Genome assembly of Fulvivirga imtechensis AK7.</title>
        <authorList>
            <person name="Nupur N."/>
            <person name="Khatri I."/>
            <person name="Kumar R."/>
            <person name="Subramanian S."/>
            <person name="Pinnaka A."/>
        </authorList>
    </citation>
    <scope>NUCLEOTIDE SEQUENCE [LARGE SCALE GENOMIC DNA]</scope>
    <source>
        <strain evidence="11 12">AK7</strain>
    </source>
</reference>
<feature type="transmembrane region" description="Helical" evidence="7">
    <location>
        <begin position="20"/>
        <end position="47"/>
    </location>
</feature>
<dbReference type="SUPFAM" id="SSF55874">
    <property type="entry name" value="ATPase domain of HSP90 chaperone/DNA topoisomerase II/histidine kinase"/>
    <property type="match status" value="1"/>
</dbReference>
<dbReference type="eggNOG" id="COG2205">
    <property type="taxonomic scope" value="Bacteria"/>
</dbReference>
<dbReference type="InterPro" id="IPR050736">
    <property type="entry name" value="Sensor_HK_Regulatory"/>
</dbReference>
<name>L8JUL5_9BACT</name>
<dbReference type="CDD" id="cd00075">
    <property type="entry name" value="HATPase"/>
    <property type="match status" value="1"/>
</dbReference>
<evidence type="ECO:0000259" key="8">
    <source>
        <dbReference type="PROSITE" id="PS50109"/>
    </source>
</evidence>
<dbReference type="PROSITE" id="PS50112">
    <property type="entry name" value="PAS"/>
    <property type="match status" value="1"/>
</dbReference>
<keyword evidence="5" id="KW-0418">Kinase</keyword>
<dbReference type="PANTHER" id="PTHR43711:SF26">
    <property type="entry name" value="SENSOR HISTIDINE KINASE RCSC"/>
    <property type="match status" value="1"/>
</dbReference>
<dbReference type="PANTHER" id="PTHR43711">
    <property type="entry name" value="TWO-COMPONENT HISTIDINE KINASE"/>
    <property type="match status" value="1"/>
</dbReference>
<evidence type="ECO:0000259" key="9">
    <source>
        <dbReference type="PROSITE" id="PS50112"/>
    </source>
</evidence>
<dbReference type="Pfam" id="PF00512">
    <property type="entry name" value="HisKA"/>
    <property type="match status" value="1"/>
</dbReference>
<feature type="transmembrane region" description="Helical" evidence="7">
    <location>
        <begin position="82"/>
        <end position="102"/>
    </location>
</feature>
<feature type="transmembrane region" description="Helical" evidence="7">
    <location>
        <begin position="54"/>
        <end position="76"/>
    </location>
</feature>
<feature type="domain" description="PAC" evidence="10">
    <location>
        <begin position="187"/>
        <end position="237"/>
    </location>
</feature>
<dbReference type="InterPro" id="IPR036097">
    <property type="entry name" value="HisK_dim/P_sf"/>
</dbReference>
<dbReference type="AlphaFoldDB" id="L8JUL5"/>
<dbReference type="CDD" id="cd00130">
    <property type="entry name" value="PAS"/>
    <property type="match status" value="1"/>
</dbReference>
<dbReference type="Gene3D" id="3.30.565.10">
    <property type="entry name" value="Histidine kinase-like ATPase, C-terminal domain"/>
    <property type="match status" value="1"/>
</dbReference>
<evidence type="ECO:0000256" key="3">
    <source>
        <dbReference type="ARBA" id="ARBA00022553"/>
    </source>
</evidence>
<dbReference type="InterPro" id="IPR035965">
    <property type="entry name" value="PAS-like_dom_sf"/>
</dbReference>
<dbReference type="SUPFAM" id="SSF55785">
    <property type="entry name" value="PYP-like sensor domain (PAS domain)"/>
    <property type="match status" value="1"/>
</dbReference>
<keyword evidence="7" id="KW-0812">Transmembrane</keyword>
<evidence type="ECO:0000313" key="12">
    <source>
        <dbReference type="Proteomes" id="UP000011135"/>
    </source>
</evidence>
<evidence type="ECO:0000256" key="6">
    <source>
        <dbReference type="ARBA" id="ARBA00023012"/>
    </source>
</evidence>
<proteinExistence type="predicted"/>
<evidence type="ECO:0000313" key="11">
    <source>
        <dbReference type="EMBL" id="ELR71933.1"/>
    </source>
</evidence>
<dbReference type="PATRIC" id="fig|1237149.3.peg.2039"/>
<dbReference type="InterPro" id="IPR000700">
    <property type="entry name" value="PAS-assoc_C"/>
</dbReference>
<gene>
    <name evidence="11" type="ORF">C900_02172</name>
</gene>
<evidence type="ECO:0000259" key="10">
    <source>
        <dbReference type="PROSITE" id="PS50113"/>
    </source>
</evidence>
<evidence type="ECO:0000256" key="7">
    <source>
        <dbReference type="SAM" id="Phobius"/>
    </source>
</evidence>
<comment type="catalytic activity">
    <reaction evidence="1">
        <text>ATP + protein L-histidine = ADP + protein N-phospho-L-histidine.</text>
        <dbReference type="EC" id="2.7.13.3"/>
    </reaction>
</comment>
<comment type="caution">
    <text evidence="11">The sequence shown here is derived from an EMBL/GenBank/DDBJ whole genome shotgun (WGS) entry which is preliminary data.</text>
</comment>
<dbReference type="InterPro" id="IPR003661">
    <property type="entry name" value="HisK_dim/P_dom"/>
</dbReference>
<dbReference type="InterPro" id="IPR036890">
    <property type="entry name" value="HATPase_C_sf"/>
</dbReference>
<dbReference type="Gene3D" id="3.30.450.20">
    <property type="entry name" value="PAS domain"/>
    <property type="match status" value="1"/>
</dbReference>
<dbReference type="PROSITE" id="PS50109">
    <property type="entry name" value="HIS_KIN"/>
    <property type="match status" value="1"/>
</dbReference>
<dbReference type="SMART" id="SM00091">
    <property type="entry name" value="PAS"/>
    <property type="match status" value="1"/>
</dbReference>
<dbReference type="Gene3D" id="1.10.287.130">
    <property type="match status" value="1"/>
</dbReference>
<organism evidence="11 12">
    <name type="scientific">Fulvivirga imtechensis AK7</name>
    <dbReference type="NCBI Taxonomy" id="1237149"/>
    <lineage>
        <taxon>Bacteria</taxon>
        <taxon>Pseudomonadati</taxon>
        <taxon>Bacteroidota</taxon>
        <taxon>Cytophagia</taxon>
        <taxon>Cytophagales</taxon>
        <taxon>Fulvivirgaceae</taxon>
        <taxon>Fulvivirga</taxon>
    </lineage>
</organism>